<dbReference type="Proteomes" id="UP000198558">
    <property type="component" value="Unassembled WGS sequence"/>
</dbReference>
<dbReference type="Gene3D" id="1.10.260.40">
    <property type="entry name" value="lambda repressor-like DNA-binding domains"/>
    <property type="match status" value="1"/>
</dbReference>
<dbReference type="AlphaFoldDB" id="A0A1I0CG33"/>
<dbReference type="InterPro" id="IPR001387">
    <property type="entry name" value="Cro/C1-type_HTH"/>
</dbReference>
<dbReference type="Proteomes" id="UP000490821">
    <property type="component" value="Unassembled WGS sequence"/>
</dbReference>
<evidence type="ECO:0000313" key="5">
    <source>
        <dbReference type="Proteomes" id="UP000198558"/>
    </source>
</evidence>
<reference evidence="4" key="2">
    <citation type="submission" date="2016-10" db="EMBL/GenBank/DDBJ databases">
        <authorList>
            <person name="de Groot N.N."/>
        </authorList>
    </citation>
    <scope>NUCLEOTIDE SEQUENCE [LARGE SCALE GENOMIC DNA]</scope>
    <source>
        <strain evidence="4">DSM 1551</strain>
    </source>
</reference>
<reference evidence="5" key="1">
    <citation type="submission" date="2016-10" db="EMBL/GenBank/DDBJ databases">
        <authorList>
            <person name="Varghese N."/>
            <person name="Submissions S."/>
        </authorList>
    </citation>
    <scope>NUCLEOTIDE SEQUENCE [LARGE SCALE GENOMIC DNA]</scope>
    <source>
        <strain evidence="5">DSM 1551</strain>
    </source>
</reference>
<reference evidence="3 6" key="3">
    <citation type="journal article" date="2020" name="Microbiome">
        <title>Single-cell genomics of uncultured bacteria reveals dietary fiber responders in the mouse gut microbiota.</title>
        <authorList>
            <person name="Chijiiwa R."/>
            <person name="Hosokawa M."/>
            <person name="Kogawa M."/>
            <person name="Nishikawa Y."/>
            <person name="Ide K."/>
            <person name="Sakanashi C."/>
            <person name="Takahashi K."/>
            <person name="Takeyama H."/>
        </authorList>
    </citation>
    <scope>NUCLEOTIDE SEQUENCE [LARGE SCALE GENOMIC DNA]</scope>
    <source>
        <strain evidence="3">IMSAGC_017</strain>
    </source>
</reference>
<feature type="domain" description="HTH cro/C1-type" evidence="2">
    <location>
        <begin position="12"/>
        <end position="66"/>
    </location>
</feature>
<dbReference type="EMBL" id="FOIN01000003">
    <property type="protein sequence ID" value="SET18097.1"/>
    <property type="molecule type" value="Genomic_DNA"/>
</dbReference>
<dbReference type="GO" id="GO:0003700">
    <property type="term" value="F:DNA-binding transcription factor activity"/>
    <property type="evidence" value="ECO:0007669"/>
    <property type="project" value="TreeGrafter"/>
</dbReference>
<dbReference type="OrthoDB" id="9814553at2"/>
<dbReference type="Pfam" id="PF01381">
    <property type="entry name" value="HTH_3"/>
    <property type="match status" value="1"/>
</dbReference>
<evidence type="ECO:0000259" key="2">
    <source>
        <dbReference type="PROSITE" id="PS50943"/>
    </source>
</evidence>
<dbReference type="RefSeq" id="WP_092352046.1">
    <property type="nucleotide sequence ID" value="NZ_BLMI01000030.1"/>
</dbReference>
<organism evidence="4 5">
    <name type="scientific">Thomasclavelia cocleata</name>
    <dbReference type="NCBI Taxonomy" id="69824"/>
    <lineage>
        <taxon>Bacteria</taxon>
        <taxon>Bacillati</taxon>
        <taxon>Bacillota</taxon>
        <taxon>Erysipelotrichia</taxon>
        <taxon>Erysipelotrichales</taxon>
        <taxon>Coprobacillaceae</taxon>
        <taxon>Thomasclavelia</taxon>
    </lineage>
</organism>
<evidence type="ECO:0000313" key="4">
    <source>
        <dbReference type="EMBL" id="SET18097.1"/>
    </source>
</evidence>
<protein>
    <submittedName>
        <fullName evidence="3">HTH-type transcriptional regulator RamB</fullName>
    </submittedName>
    <submittedName>
        <fullName evidence="4">Transcriptional regulator, contains XRE-family HTH domain</fullName>
    </submittedName>
</protein>
<dbReference type="GeneID" id="78287477"/>
<dbReference type="InterPro" id="IPR050807">
    <property type="entry name" value="TransReg_Diox_bact_type"/>
</dbReference>
<dbReference type="CDD" id="cd00093">
    <property type="entry name" value="HTH_XRE"/>
    <property type="match status" value="1"/>
</dbReference>
<name>A0A1I0CG33_9FIRM</name>
<keyword evidence="5" id="KW-1185">Reference proteome</keyword>
<keyword evidence="1" id="KW-0238">DNA-binding</keyword>
<dbReference type="SMART" id="SM00530">
    <property type="entry name" value="HTH_XRE"/>
    <property type="match status" value="1"/>
</dbReference>
<dbReference type="PROSITE" id="PS50943">
    <property type="entry name" value="HTH_CROC1"/>
    <property type="match status" value="1"/>
</dbReference>
<dbReference type="InterPro" id="IPR010982">
    <property type="entry name" value="Lambda_DNA-bd_dom_sf"/>
</dbReference>
<evidence type="ECO:0000313" key="3">
    <source>
        <dbReference type="EMBL" id="GFI40241.1"/>
    </source>
</evidence>
<proteinExistence type="predicted"/>
<accession>A0A1I0CG33</accession>
<sequence length="117" mass="13218">MEIDYKLIGKRIREERISQNLSQQTLAEISNISPTNISHIERGATKLSLPTLISIANALAVSADFLLCDSLVEAERIYIDEINCLLLDCNPNELKLIIDIMKSIKTSLRRYNKVTKS</sequence>
<dbReference type="GO" id="GO:0003677">
    <property type="term" value="F:DNA binding"/>
    <property type="evidence" value="ECO:0007669"/>
    <property type="project" value="UniProtKB-KW"/>
</dbReference>
<dbReference type="SUPFAM" id="SSF47413">
    <property type="entry name" value="lambda repressor-like DNA-binding domains"/>
    <property type="match status" value="1"/>
</dbReference>
<dbReference type="PANTHER" id="PTHR46797:SF1">
    <property type="entry name" value="METHYLPHOSPHONATE SYNTHASE"/>
    <property type="match status" value="1"/>
</dbReference>
<evidence type="ECO:0000313" key="6">
    <source>
        <dbReference type="Proteomes" id="UP000490821"/>
    </source>
</evidence>
<dbReference type="EMBL" id="BLMI01000030">
    <property type="protein sequence ID" value="GFI40241.1"/>
    <property type="molecule type" value="Genomic_DNA"/>
</dbReference>
<dbReference type="GO" id="GO:0005829">
    <property type="term" value="C:cytosol"/>
    <property type="evidence" value="ECO:0007669"/>
    <property type="project" value="TreeGrafter"/>
</dbReference>
<gene>
    <name evidence="3" type="primary">ramB</name>
    <name evidence="3" type="ORF">IMSAGC017_00272</name>
    <name evidence="4" type="ORF">SAMN04489758_10313</name>
</gene>
<dbReference type="PANTHER" id="PTHR46797">
    <property type="entry name" value="HTH-TYPE TRANSCRIPTIONAL REGULATOR"/>
    <property type="match status" value="1"/>
</dbReference>
<evidence type="ECO:0000256" key="1">
    <source>
        <dbReference type="ARBA" id="ARBA00023125"/>
    </source>
</evidence>